<keyword evidence="5 8" id="KW-0812">Transmembrane</keyword>
<dbReference type="GO" id="GO:0010041">
    <property type="term" value="P:response to iron(III) ion"/>
    <property type="evidence" value="ECO:0007669"/>
    <property type="project" value="TreeGrafter"/>
</dbReference>
<evidence type="ECO:0000256" key="4">
    <source>
        <dbReference type="ARBA" id="ARBA00022679"/>
    </source>
</evidence>
<comment type="caution">
    <text evidence="11">The sequence shown here is derived from an EMBL/GenBank/DDBJ whole genome shotgun (WGS) entry which is preliminary data.</text>
</comment>
<dbReference type="InterPro" id="IPR056785">
    <property type="entry name" value="YkcA/B-like_C"/>
</dbReference>
<feature type="transmembrane region" description="Helical" evidence="8">
    <location>
        <begin position="330"/>
        <end position="351"/>
    </location>
</feature>
<feature type="domain" description="Glycosyltransferase RgtA/B/C/D-like" evidence="9">
    <location>
        <begin position="68"/>
        <end position="213"/>
    </location>
</feature>
<reference evidence="11 12" key="1">
    <citation type="journal article" date="2014" name="J. Microbiol.">
        <title>Diaminobutyricibacter tongyongensis gen. nov., sp. nov. and Homoserinibacter gongjuensis gen. nov., sp. nov. belong to the family Microbacteriaceae.</title>
        <authorList>
            <person name="Kim S.J."/>
            <person name="Ahn J.H."/>
            <person name="Weon H.Y."/>
            <person name="Hamada M."/>
            <person name="Suzuki K."/>
            <person name="Kwon S.W."/>
        </authorList>
    </citation>
    <scope>NUCLEOTIDE SEQUENCE [LARGE SCALE GENOMIC DNA]</scope>
    <source>
        <strain evidence="11 12">NBRC 108724</strain>
    </source>
</reference>
<evidence type="ECO:0000256" key="1">
    <source>
        <dbReference type="ARBA" id="ARBA00004651"/>
    </source>
</evidence>
<dbReference type="Pfam" id="PF24878">
    <property type="entry name" value="YkcB_C"/>
    <property type="match status" value="1"/>
</dbReference>
<organism evidence="11 12">
    <name type="scientific">Leifsonia tongyongensis</name>
    <dbReference type="NCBI Taxonomy" id="1268043"/>
    <lineage>
        <taxon>Bacteria</taxon>
        <taxon>Bacillati</taxon>
        <taxon>Actinomycetota</taxon>
        <taxon>Actinomycetes</taxon>
        <taxon>Micrococcales</taxon>
        <taxon>Microbacteriaceae</taxon>
        <taxon>Leifsonia</taxon>
    </lineage>
</organism>
<dbReference type="InterPro" id="IPR038731">
    <property type="entry name" value="RgtA/B/C-like"/>
</dbReference>
<sequence length="645" mass="68440">MRSAWPLIALLAVATVLYGWNLPSSGYSDYYATAAKSMSESWKAFFFGAFDPQSTITLDKLAGFLVPQALSARVFGFSPWSLALPEVIEGLVTIAATYYVVKRWLGRAGGLIAAGLMVATPLLVSMFSHSMEDAMLTMLTVLAIAAWQRSVETDKRRFLLLAGLIIGVGFQVKMAQAWLAIPALAAVYLALNARPLAQKVRAVLGFVAVAVATSFAWMGTMAIVPVSQRPYIDGTTNNNVFSGAIGYNGIDRFFRNVFPGALGSDPLAHVTGNAAIVGIVDGPLAHTPLKFFLPQYATQIGWLFPLAAAGIVLGFMAVRRSGTLVADRGLRTGLILSTALLLTVGAVLSVMSLPHTAYLAALSFPLSALTAIGIVLLGRTANLTRGPLRFALPVTAAVQSIWSVVVISNFPDLAPWLLPSVVILGALGSLGLLARSLGILKNRRFGWAAIVTVAVAGLIGPLTWSGSTVIPAYSGTANDAYGGPPVAAIAARKLVRHDVYGIGLDSNRLIPTTAATEKRIYDYAEDRAQGGAFALATDTWRSAAPLIMNGAVRVLPMGGFTSRVPSPTLAALTHLVDTHELRFVLITRPTSKTGTSTPNLWAIQDWVKSSCRMIPPQEYWSRATTGQTGPPADTLYDCLAQAAPQ</sequence>
<feature type="domain" description="Putative mannosyltransferase YkcA/B-like C-terminal" evidence="10">
    <location>
        <begin position="521"/>
        <end position="609"/>
    </location>
</feature>
<dbReference type="Proteomes" id="UP000474967">
    <property type="component" value="Unassembled WGS sequence"/>
</dbReference>
<gene>
    <name evidence="11" type="ORF">G3T36_17770</name>
</gene>
<feature type="transmembrane region" description="Helical" evidence="8">
    <location>
        <begin position="80"/>
        <end position="101"/>
    </location>
</feature>
<evidence type="ECO:0000313" key="11">
    <source>
        <dbReference type="EMBL" id="NEN07707.1"/>
    </source>
</evidence>
<feature type="transmembrane region" description="Helical" evidence="8">
    <location>
        <begin position="416"/>
        <end position="433"/>
    </location>
</feature>
<dbReference type="GO" id="GO:0009103">
    <property type="term" value="P:lipopolysaccharide biosynthetic process"/>
    <property type="evidence" value="ECO:0007669"/>
    <property type="project" value="UniProtKB-ARBA"/>
</dbReference>
<keyword evidence="12" id="KW-1185">Reference proteome</keyword>
<feature type="transmembrane region" description="Helical" evidence="8">
    <location>
        <begin position="390"/>
        <end position="410"/>
    </location>
</feature>
<name>A0A6L9Y2R3_9MICO</name>
<evidence type="ECO:0000256" key="5">
    <source>
        <dbReference type="ARBA" id="ARBA00022692"/>
    </source>
</evidence>
<evidence type="ECO:0000313" key="12">
    <source>
        <dbReference type="Proteomes" id="UP000474967"/>
    </source>
</evidence>
<keyword evidence="3" id="KW-0328">Glycosyltransferase</keyword>
<feature type="transmembrane region" description="Helical" evidence="8">
    <location>
        <begin position="203"/>
        <end position="224"/>
    </location>
</feature>
<feature type="transmembrane region" description="Helical" evidence="8">
    <location>
        <begin position="108"/>
        <end position="128"/>
    </location>
</feature>
<protein>
    <submittedName>
        <fullName evidence="11">Uncharacterized protein</fullName>
    </submittedName>
</protein>
<feature type="transmembrane region" description="Helical" evidence="8">
    <location>
        <begin position="158"/>
        <end position="191"/>
    </location>
</feature>
<dbReference type="PANTHER" id="PTHR33908">
    <property type="entry name" value="MANNOSYLTRANSFERASE YKCB-RELATED"/>
    <property type="match status" value="1"/>
</dbReference>
<keyword evidence="4" id="KW-0808">Transferase</keyword>
<keyword evidence="2" id="KW-1003">Cell membrane</keyword>
<accession>A0A6L9Y2R3</accession>
<evidence type="ECO:0000259" key="10">
    <source>
        <dbReference type="Pfam" id="PF24878"/>
    </source>
</evidence>
<comment type="subcellular location">
    <subcellularLocation>
        <location evidence="1">Cell membrane</location>
        <topology evidence="1">Multi-pass membrane protein</topology>
    </subcellularLocation>
</comment>
<dbReference type="EMBL" id="JAAGWY010000005">
    <property type="protein sequence ID" value="NEN07707.1"/>
    <property type="molecule type" value="Genomic_DNA"/>
</dbReference>
<feature type="transmembrane region" description="Helical" evidence="8">
    <location>
        <begin position="357"/>
        <end position="378"/>
    </location>
</feature>
<keyword evidence="7 8" id="KW-0472">Membrane</keyword>
<evidence type="ECO:0000256" key="8">
    <source>
        <dbReference type="SAM" id="Phobius"/>
    </source>
</evidence>
<evidence type="ECO:0000256" key="6">
    <source>
        <dbReference type="ARBA" id="ARBA00022989"/>
    </source>
</evidence>
<feature type="transmembrane region" description="Helical" evidence="8">
    <location>
        <begin position="445"/>
        <end position="464"/>
    </location>
</feature>
<keyword evidence="6 8" id="KW-1133">Transmembrane helix</keyword>
<evidence type="ECO:0000259" key="9">
    <source>
        <dbReference type="Pfam" id="PF13231"/>
    </source>
</evidence>
<feature type="transmembrane region" description="Helical" evidence="8">
    <location>
        <begin position="300"/>
        <end position="318"/>
    </location>
</feature>
<dbReference type="AlphaFoldDB" id="A0A6L9Y2R3"/>
<evidence type="ECO:0000256" key="7">
    <source>
        <dbReference type="ARBA" id="ARBA00023136"/>
    </source>
</evidence>
<evidence type="ECO:0000256" key="2">
    <source>
        <dbReference type="ARBA" id="ARBA00022475"/>
    </source>
</evidence>
<dbReference type="InterPro" id="IPR050297">
    <property type="entry name" value="LipidA_mod_glycosyltrf_83"/>
</dbReference>
<evidence type="ECO:0000256" key="3">
    <source>
        <dbReference type="ARBA" id="ARBA00022676"/>
    </source>
</evidence>
<dbReference type="GO" id="GO:0016763">
    <property type="term" value="F:pentosyltransferase activity"/>
    <property type="evidence" value="ECO:0007669"/>
    <property type="project" value="TreeGrafter"/>
</dbReference>
<dbReference type="GO" id="GO:0005886">
    <property type="term" value="C:plasma membrane"/>
    <property type="evidence" value="ECO:0007669"/>
    <property type="project" value="UniProtKB-SubCell"/>
</dbReference>
<dbReference type="PANTHER" id="PTHR33908:SF3">
    <property type="entry name" value="UNDECAPRENYL PHOSPHATE-ALPHA-4-AMINO-4-DEOXY-L-ARABINOSE ARABINOSYL TRANSFERASE"/>
    <property type="match status" value="1"/>
</dbReference>
<dbReference type="RefSeq" id="WP_163291200.1">
    <property type="nucleotide sequence ID" value="NZ_JAAGWY010000005.1"/>
</dbReference>
<proteinExistence type="predicted"/>
<dbReference type="Pfam" id="PF13231">
    <property type="entry name" value="PMT_2"/>
    <property type="match status" value="1"/>
</dbReference>